<name>A0A2B4SD01_STYPI</name>
<dbReference type="InterPro" id="IPR002413">
    <property type="entry name" value="V5_allergen-like"/>
</dbReference>
<dbReference type="InterPro" id="IPR014044">
    <property type="entry name" value="CAP_dom"/>
</dbReference>
<dbReference type="CDD" id="cd05382">
    <property type="entry name" value="CAP_GAPR1-like"/>
    <property type="match status" value="2"/>
</dbReference>
<protein>
    <submittedName>
        <fullName evidence="3">Golgi-associated plant pathogenesis-related protein 1</fullName>
    </submittedName>
</protein>
<sequence>MNSFGKEALEAHNKFRAAHQAPPLTWSSALAQDAEVWAKKIAKKGRLEHDDTKDGENIYMVCGREIDGTDAVNSWYSEVKDYNFGKPGFQSNTGHFTQVVWKSSEELGIGRAKSADGKEFVVGRYKPAGNMMRAFAENVLPSKDGPVKIPEKESASKQGSVPVYRRQKHEERPTQGVETRTEEKTIILPDGTKKTVLSTVTVTLKGNDQGGYSRETVTTISETRKQDNFAQDMKTALPQGSPRTQDPKDSKSSSSTGGPKAPCSVPQTGFAKQALDAHNKYRAKHRVSPLTWSDEIAKEAQAWAEKLARAGKLQHASQAERKGYGENIAMFSGRFETAADEATNMWYNEVKDYRFDKPGFQGNTGHFTQVVWKKSSELGMGRAQTADGKLTYVVARYNPAGNMLNHFQENVFKG</sequence>
<feature type="compositionally biased region" description="Basic and acidic residues" evidence="1">
    <location>
        <begin position="168"/>
        <end position="182"/>
    </location>
</feature>
<dbReference type="Proteomes" id="UP000225706">
    <property type="component" value="Unassembled WGS sequence"/>
</dbReference>
<dbReference type="SUPFAM" id="SSF55797">
    <property type="entry name" value="PR-1-like"/>
    <property type="match status" value="2"/>
</dbReference>
<dbReference type="Gene3D" id="3.40.33.10">
    <property type="entry name" value="CAP"/>
    <property type="match status" value="2"/>
</dbReference>
<feature type="domain" description="SCP" evidence="2">
    <location>
        <begin position="269"/>
        <end position="405"/>
    </location>
</feature>
<dbReference type="FunFam" id="3.40.33.10:FF:000002">
    <property type="entry name" value="Golgi-associated plant pathogenesis-related protein 1"/>
    <property type="match status" value="2"/>
</dbReference>
<dbReference type="PRINTS" id="PR00838">
    <property type="entry name" value="V5ALLERGEN"/>
</dbReference>
<dbReference type="STRING" id="50429.A0A2B4SD01"/>
<dbReference type="InterPro" id="IPR001283">
    <property type="entry name" value="CRISP-related"/>
</dbReference>
<dbReference type="InterPro" id="IPR034113">
    <property type="entry name" value="SCP_GAPR1-like"/>
</dbReference>
<dbReference type="GO" id="GO:0005576">
    <property type="term" value="C:extracellular region"/>
    <property type="evidence" value="ECO:0007669"/>
    <property type="project" value="InterPro"/>
</dbReference>
<dbReference type="EMBL" id="LSMT01000127">
    <property type="protein sequence ID" value="PFX26402.1"/>
    <property type="molecule type" value="Genomic_DNA"/>
</dbReference>
<dbReference type="SMART" id="SM00198">
    <property type="entry name" value="SCP"/>
    <property type="match status" value="2"/>
</dbReference>
<dbReference type="OrthoDB" id="337038at2759"/>
<feature type="domain" description="SCP" evidence="2">
    <location>
        <begin position="3"/>
        <end position="133"/>
    </location>
</feature>
<dbReference type="PROSITE" id="PS01009">
    <property type="entry name" value="CRISP_1"/>
    <property type="match status" value="2"/>
</dbReference>
<dbReference type="Pfam" id="PF00188">
    <property type="entry name" value="CAP"/>
    <property type="match status" value="2"/>
</dbReference>
<dbReference type="PRINTS" id="PR00837">
    <property type="entry name" value="V5TPXLIKE"/>
</dbReference>
<evidence type="ECO:0000313" key="4">
    <source>
        <dbReference type="Proteomes" id="UP000225706"/>
    </source>
</evidence>
<proteinExistence type="predicted"/>
<keyword evidence="4" id="KW-1185">Reference proteome</keyword>
<feature type="compositionally biased region" description="Basic and acidic residues" evidence="1">
    <location>
        <begin position="145"/>
        <end position="155"/>
    </location>
</feature>
<organism evidence="3 4">
    <name type="scientific">Stylophora pistillata</name>
    <name type="common">Smooth cauliflower coral</name>
    <dbReference type="NCBI Taxonomy" id="50429"/>
    <lineage>
        <taxon>Eukaryota</taxon>
        <taxon>Metazoa</taxon>
        <taxon>Cnidaria</taxon>
        <taxon>Anthozoa</taxon>
        <taxon>Hexacorallia</taxon>
        <taxon>Scleractinia</taxon>
        <taxon>Astrocoeniina</taxon>
        <taxon>Pocilloporidae</taxon>
        <taxon>Stylophora</taxon>
    </lineage>
</organism>
<gene>
    <name evidence="3" type="primary">GLIPR2</name>
    <name evidence="3" type="ORF">AWC38_SpisGene8940</name>
</gene>
<feature type="region of interest" description="Disordered" evidence="1">
    <location>
        <begin position="143"/>
        <end position="182"/>
    </location>
</feature>
<reference evidence="4" key="1">
    <citation type="journal article" date="2017" name="bioRxiv">
        <title>Comparative analysis of the genomes of Stylophora pistillata and Acropora digitifera provides evidence for extensive differences between species of corals.</title>
        <authorList>
            <person name="Voolstra C.R."/>
            <person name="Li Y."/>
            <person name="Liew Y.J."/>
            <person name="Baumgarten S."/>
            <person name="Zoccola D."/>
            <person name="Flot J.-F."/>
            <person name="Tambutte S."/>
            <person name="Allemand D."/>
            <person name="Aranda M."/>
        </authorList>
    </citation>
    <scope>NUCLEOTIDE SEQUENCE [LARGE SCALE GENOMIC DNA]</scope>
</reference>
<evidence type="ECO:0000259" key="2">
    <source>
        <dbReference type="SMART" id="SM00198"/>
    </source>
</evidence>
<comment type="caution">
    <text evidence="3">The sequence shown here is derived from an EMBL/GenBank/DDBJ whole genome shotgun (WGS) entry which is preliminary data.</text>
</comment>
<dbReference type="InterPro" id="IPR035940">
    <property type="entry name" value="CAP_sf"/>
</dbReference>
<feature type="region of interest" description="Disordered" evidence="1">
    <location>
        <begin position="235"/>
        <end position="267"/>
    </location>
</feature>
<dbReference type="InterPro" id="IPR018244">
    <property type="entry name" value="Allrgn_V5/Tpx1_CS"/>
</dbReference>
<accession>A0A2B4SD01</accession>
<evidence type="ECO:0000313" key="3">
    <source>
        <dbReference type="EMBL" id="PFX26402.1"/>
    </source>
</evidence>
<dbReference type="AlphaFoldDB" id="A0A2B4SD01"/>
<dbReference type="PANTHER" id="PTHR10334">
    <property type="entry name" value="CYSTEINE-RICH SECRETORY PROTEIN-RELATED"/>
    <property type="match status" value="1"/>
</dbReference>
<evidence type="ECO:0000256" key="1">
    <source>
        <dbReference type="SAM" id="MobiDB-lite"/>
    </source>
</evidence>